<dbReference type="InterPro" id="IPR041588">
    <property type="entry name" value="Integrase_H2C2"/>
</dbReference>
<dbReference type="InterPro" id="IPR050951">
    <property type="entry name" value="Retrovirus_Pol_polyprotein"/>
</dbReference>
<dbReference type="InterPro" id="IPR036397">
    <property type="entry name" value="RNaseH_sf"/>
</dbReference>
<accession>A0A9W6TYH6</accession>
<dbReference type="AlphaFoldDB" id="A0A9W6TYH6"/>
<gene>
    <name evidence="2" type="ORF">Pfra01_000331200</name>
</gene>
<dbReference type="Gene3D" id="3.30.420.10">
    <property type="entry name" value="Ribonuclease H-like superfamily/Ribonuclease H"/>
    <property type="match status" value="1"/>
</dbReference>
<sequence>MRLCGLHYVVEHIANEGNLWADIVSCWHTREAVNVAAVQTRSRRTVFLNALSQLRPLSDEPFLFPTVDEIREAQQAAGRGRSRLQVTLEEEGGVAMVDGHPWIPNAATDLLARLFVVAHTGLHGHRGLEPMVSVLQQRFFIGRLHAKVSKFVSGCLLCKQVKGPQIILRPYGPTLTAQRRNDALHWDFLFLGNGYGDTAYLLVVKDALTHYCELFPCSVPTSFVAAEALSMWCSLWNSRDDQGAHICNEVGKHLRARLKVDKVFSPVYTPWLNGTVGRLNKDVLHVVRALLMEYGLDTHEWPYLLPALQANLNHTPVQSLGGHSPVKLFTGLPAPSPLDTVVSHRADADPLLVVDFACVGEQLESLRNSLHEMLKEVLDTKARKRLQDMAAHKGSVVNFDVGDFVLWSRIDQRLPNNKLFGQWVGPFKVIEAKPHFFVIQHLTSGREYDVHAFRLKFYAHAELNQTEALFELDSSQGMMLGVEAICDHRFNHTLERWELQVSWMGL</sequence>
<name>A0A9W6TYH6_9STRA</name>
<evidence type="ECO:0000313" key="2">
    <source>
        <dbReference type="EMBL" id="GMF22480.1"/>
    </source>
</evidence>
<dbReference type="Proteomes" id="UP001165121">
    <property type="component" value="Unassembled WGS sequence"/>
</dbReference>
<dbReference type="InterPro" id="IPR012337">
    <property type="entry name" value="RNaseH-like_sf"/>
</dbReference>
<organism evidence="2 3">
    <name type="scientific">Phytophthora fragariaefolia</name>
    <dbReference type="NCBI Taxonomy" id="1490495"/>
    <lineage>
        <taxon>Eukaryota</taxon>
        <taxon>Sar</taxon>
        <taxon>Stramenopiles</taxon>
        <taxon>Oomycota</taxon>
        <taxon>Peronosporomycetes</taxon>
        <taxon>Peronosporales</taxon>
        <taxon>Peronosporaceae</taxon>
        <taxon>Phytophthora</taxon>
    </lineage>
</organism>
<evidence type="ECO:0000313" key="3">
    <source>
        <dbReference type="Proteomes" id="UP001165121"/>
    </source>
</evidence>
<dbReference type="EMBL" id="BSXT01000253">
    <property type="protein sequence ID" value="GMF22480.1"/>
    <property type="molecule type" value="Genomic_DNA"/>
</dbReference>
<dbReference type="InterPro" id="IPR001584">
    <property type="entry name" value="Integrase_cat-core"/>
</dbReference>
<feature type="domain" description="Integrase catalytic" evidence="1">
    <location>
        <begin position="169"/>
        <end position="333"/>
    </location>
</feature>
<dbReference type="PANTHER" id="PTHR37984:SF5">
    <property type="entry name" value="PROTEIN NYNRIN-LIKE"/>
    <property type="match status" value="1"/>
</dbReference>
<reference evidence="2" key="1">
    <citation type="submission" date="2023-04" db="EMBL/GenBank/DDBJ databases">
        <title>Phytophthora fragariaefolia NBRC 109709.</title>
        <authorList>
            <person name="Ichikawa N."/>
            <person name="Sato H."/>
            <person name="Tonouchi N."/>
        </authorList>
    </citation>
    <scope>NUCLEOTIDE SEQUENCE</scope>
    <source>
        <strain evidence="2">NBRC 109709</strain>
    </source>
</reference>
<dbReference type="PROSITE" id="PS50994">
    <property type="entry name" value="INTEGRASE"/>
    <property type="match status" value="1"/>
</dbReference>
<dbReference type="Pfam" id="PF17921">
    <property type="entry name" value="Integrase_H2C2"/>
    <property type="match status" value="1"/>
</dbReference>
<keyword evidence="3" id="KW-1185">Reference proteome</keyword>
<evidence type="ECO:0000259" key="1">
    <source>
        <dbReference type="PROSITE" id="PS50994"/>
    </source>
</evidence>
<dbReference type="SUPFAM" id="SSF53098">
    <property type="entry name" value="Ribonuclease H-like"/>
    <property type="match status" value="1"/>
</dbReference>
<protein>
    <submittedName>
        <fullName evidence="2">Unnamed protein product</fullName>
    </submittedName>
</protein>
<dbReference type="GO" id="GO:0015074">
    <property type="term" value="P:DNA integration"/>
    <property type="evidence" value="ECO:0007669"/>
    <property type="project" value="InterPro"/>
</dbReference>
<dbReference type="GO" id="GO:0003676">
    <property type="term" value="F:nucleic acid binding"/>
    <property type="evidence" value="ECO:0007669"/>
    <property type="project" value="InterPro"/>
</dbReference>
<dbReference type="PANTHER" id="PTHR37984">
    <property type="entry name" value="PROTEIN CBG26694"/>
    <property type="match status" value="1"/>
</dbReference>
<proteinExistence type="predicted"/>
<dbReference type="OrthoDB" id="118872at2759"/>
<comment type="caution">
    <text evidence="2">The sequence shown here is derived from an EMBL/GenBank/DDBJ whole genome shotgun (WGS) entry which is preliminary data.</text>
</comment>